<evidence type="ECO:0000313" key="1">
    <source>
        <dbReference type="EMBL" id="GAG79679.1"/>
    </source>
</evidence>
<gene>
    <name evidence="1" type="ORF">S01H4_21395</name>
</gene>
<comment type="caution">
    <text evidence="1">The sequence shown here is derived from an EMBL/GenBank/DDBJ whole genome shotgun (WGS) entry which is preliminary data.</text>
</comment>
<reference evidence="1" key="1">
    <citation type="journal article" date="2014" name="Front. Microbiol.">
        <title>High frequency of phylogenetically diverse reductive dehalogenase-homologous genes in deep subseafloor sedimentary metagenomes.</title>
        <authorList>
            <person name="Kawai M."/>
            <person name="Futagami T."/>
            <person name="Toyoda A."/>
            <person name="Takaki Y."/>
            <person name="Nishi S."/>
            <person name="Hori S."/>
            <person name="Arai W."/>
            <person name="Tsubouchi T."/>
            <person name="Morono Y."/>
            <person name="Uchiyama I."/>
            <person name="Ito T."/>
            <person name="Fujiyama A."/>
            <person name="Inagaki F."/>
            <person name="Takami H."/>
        </authorList>
    </citation>
    <scope>NUCLEOTIDE SEQUENCE</scope>
    <source>
        <strain evidence="1">Expedition CK06-06</strain>
    </source>
</reference>
<dbReference type="AlphaFoldDB" id="X1ACN5"/>
<dbReference type="EMBL" id="BART01009688">
    <property type="protein sequence ID" value="GAG79679.1"/>
    <property type="molecule type" value="Genomic_DNA"/>
</dbReference>
<protein>
    <submittedName>
        <fullName evidence="1">Uncharacterized protein</fullName>
    </submittedName>
</protein>
<sequence length="102" mass="11849">MKPRINLRLCVGGKESLLPQFENCLISYLKFFEIGKLLIYTTSNLQQEVERFVVGLDLPTIHNTFQTLSEVLQFLVPNWDSNCYFYHFNSFSAKIARQGIIV</sequence>
<accession>X1ACN5</accession>
<name>X1ACN5_9ZZZZ</name>
<organism evidence="1">
    <name type="scientific">marine sediment metagenome</name>
    <dbReference type="NCBI Taxonomy" id="412755"/>
    <lineage>
        <taxon>unclassified sequences</taxon>
        <taxon>metagenomes</taxon>
        <taxon>ecological metagenomes</taxon>
    </lineage>
</organism>
<proteinExistence type="predicted"/>